<accession>A0AAV7WGV8</accession>
<evidence type="ECO:0000313" key="2">
    <source>
        <dbReference type="EMBL" id="KAJ1213275.1"/>
    </source>
</evidence>
<organism evidence="2 3">
    <name type="scientific">Pleurodeles waltl</name>
    <name type="common">Iberian ribbed newt</name>
    <dbReference type="NCBI Taxonomy" id="8319"/>
    <lineage>
        <taxon>Eukaryota</taxon>
        <taxon>Metazoa</taxon>
        <taxon>Chordata</taxon>
        <taxon>Craniata</taxon>
        <taxon>Vertebrata</taxon>
        <taxon>Euteleostomi</taxon>
        <taxon>Amphibia</taxon>
        <taxon>Batrachia</taxon>
        <taxon>Caudata</taxon>
        <taxon>Salamandroidea</taxon>
        <taxon>Salamandridae</taxon>
        <taxon>Pleurodelinae</taxon>
        <taxon>Pleurodeles</taxon>
    </lineage>
</organism>
<protein>
    <recommendedName>
        <fullName evidence="4">L1 transposable element RRM domain-containing protein</fullName>
    </recommendedName>
</protein>
<evidence type="ECO:0000256" key="1">
    <source>
        <dbReference type="SAM" id="Coils"/>
    </source>
</evidence>
<dbReference type="Gene3D" id="3.30.70.1820">
    <property type="entry name" value="L1 transposable element, RRM domain"/>
    <property type="match status" value="1"/>
</dbReference>
<name>A0AAV7WGV8_PLEWA</name>
<dbReference type="InterPro" id="IPR004244">
    <property type="entry name" value="Transposase_22"/>
</dbReference>
<dbReference type="PANTHER" id="PTHR11505">
    <property type="entry name" value="L1 TRANSPOSABLE ELEMENT-RELATED"/>
    <property type="match status" value="1"/>
</dbReference>
<evidence type="ECO:0000313" key="3">
    <source>
        <dbReference type="Proteomes" id="UP001066276"/>
    </source>
</evidence>
<evidence type="ECO:0008006" key="4">
    <source>
        <dbReference type="Google" id="ProtNLM"/>
    </source>
</evidence>
<dbReference type="AlphaFoldDB" id="A0AAV7WGV8"/>
<sequence length="210" mass="24443">MDLLTQRTQALEKQVDQLNEAVEKHTREIDELKAKSKQGTERLESMENNARRNNIKLMNVPEASEGEDIKAFVVDILKQSGEWEGPEEVLSRDIQHVNRDPFRKPPNRIKPRRTLVNFLTYAVKEKILLKALKMGTLCAKDCSLEVRSNVSRITSNRQWELGKRMEDFKKLRATAQLKFSATLRVMRNNKMYNLRDLQEADTILDKFKDG</sequence>
<reference evidence="2" key="1">
    <citation type="journal article" date="2022" name="bioRxiv">
        <title>Sequencing and chromosome-scale assembly of the giantPleurodeles waltlgenome.</title>
        <authorList>
            <person name="Brown T."/>
            <person name="Elewa A."/>
            <person name="Iarovenko S."/>
            <person name="Subramanian E."/>
            <person name="Araus A.J."/>
            <person name="Petzold A."/>
            <person name="Susuki M."/>
            <person name="Suzuki K.-i.T."/>
            <person name="Hayashi T."/>
            <person name="Toyoda A."/>
            <person name="Oliveira C."/>
            <person name="Osipova E."/>
            <person name="Leigh N.D."/>
            <person name="Simon A."/>
            <person name="Yun M.H."/>
        </authorList>
    </citation>
    <scope>NUCLEOTIDE SEQUENCE</scope>
    <source>
        <strain evidence="2">20211129_DDA</strain>
        <tissue evidence="2">Liver</tissue>
    </source>
</reference>
<gene>
    <name evidence="2" type="ORF">NDU88_000913</name>
</gene>
<comment type="caution">
    <text evidence="2">The sequence shown here is derived from an EMBL/GenBank/DDBJ whole genome shotgun (WGS) entry which is preliminary data.</text>
</comment>
<dbReference type="EMBL" id="JANPWB010000001">
    <property type="protein sequence ID" value="KAJ1213275.1"/>
    <property type="molecule type" value="Genomic_DNA"/>
</dbReference>
<keyword evidence="3" id="KW-1185">Reference proteome</keyword>
<keyword evidence="1" id="KW-0175">Coiled coil</keyword>
<feature type="coiled-coil region" evidence="1">
    <location>
        <begin position="1"/>
        <end position="49"/>
    </location>
</feature>
<dbReference type="Proteomes" id="UP001066276">
    <property type="component" value="Chromosome 1_1"/>
</dbReference>
<proteinExistence type="predicted"/>